<dbReference type="SUPFAM" id="SSF81383">
    <property type="entry name" value="F-box domain"/>
    <property type="match status" value="1"/>
</dbReference>
<dbReference type="Gene3D" id="1.20.1280.50">
    <property type="match status" value="1"/>
</dbReference>
<dbReference type="Proteomes" id="UP000235786">
    <property type="component" value="Unassembled WGS sequence"/>
</dbReference>
<dbReference type="EMBL" id="KZ613956">
    <property type="protein sequence ID" value="PMD33245.1"/>
    <property type="molecule type" value="Genomic_DNA"/>
</dbReference>
<protein>
    <recommendedName>
        <fullName evidence="1">F-box domain-containing protein</fullName>
    </recommendedName>
</protein>
<feature type="domain" description="F-box" evidence="1">
    <location>
        <begin position="8"/>
        <end position="48"/>
    </location>
</feature>
<organism evidence="2 3">
    <name type="scientific">Hyaloscypha variabilis (strain UAMH 11265 / GT02V1 / F)</name>
    <name type="common">Meliniomyces variabilis</name>
    <dbReference type="NCBI Taxonomy" id="1149755"/>
    <lineage>
        <taxon>Eukaryota</taxon>
        <taxon>Fungi</taxon>
        <taxon>Dikarya</taxon>
        <taxon>Ascomycota</taxon>
        <taxon>Pezizomycotina</taxon>
        <taxon>Leotiomycetes</taxon>
        <taxon>Helotiales</taxon>
        <taxon>Hyaloscyphaceae</taxon>
        <taxon>Hyaloscypha</taxon>
        <taxon>Hyaloscypha variabilis</taxon>
    </lineage>
</organism>
<reference evidence="2 3" key="1">
    <citation type="submission" date="2016-04" db="EMBL/GenBank/DDBJ databases">
        <title>A degradative enzymes factory behind the ericoid mycorrhizal symbiosis.</title>
        <authorList>
            <consortium name="DOE Joint Genome Institute"/>
            <person name="Martino E."/>
            <person name="Morin E."/>
            <person name="Grelet G."/>
            <person name="Kuo A."/>
            <person name="Kohler A."/>
            <person name="Daghino S."/>
            <person name="Barry K."/>
            <person name="Choi C."/>
            <person name="Cichocki N."/>
            <person name="Clum A."/>
            <person name="Copeland A."/>
            <person name="Hainaut M."/>
            <person name="Haridas S."/>
            <person name="Labutti K."/>
            <person name="Lindquist E."/>
            <person name="Lipzen A."/>
            <person name="Khouja H.-R."/>
            <person name="Murat C."/>
            <person name="Ohm R."/>
            <person name="Olson A."/>
            <person name="Spatafora J."/>
            <person name="Veneault-Fourrey C."/>
            <person name="Henrissat B."/>
            <person name="Grigoriev I."/>
            <person name="Martin F."/>
            <person name="Perotto S."/>
        </authorList>
    </citation>
    <scope>NUCLEOTIDE SEQUENCE [LARGE SCALE GENOMIC DNA]</scope>
    <source>
        <strain evidence="2 3">F</strain>
    </source>
</reference>
<dbReference type="Pfam" id="PF12937">
    <property type="entry name" value="F-box-like"/>
    <property type="match status" value="1"/>
</dbReference>
<proteinExistence type="predicted"/>
<dbReference type="AlphaFoldDB" id="A0A2J6R421"/>
<dbReference type="InterPro" id="IPR036047">
    <property type="entry name" value="F-box-like_dom_sf"/>
</dbReference>
<name>A0A2J6R421_HYAVF</name>
<dbReference type="OrthoDB" id="3527558at2759"/>
<dbReference type="InterPro" id="IPR001810">
    <property type="entry name" value="F-box_dom"/>
</dbReference>
<keyword evidence="3" id="KW-1185">Reference proteome</keyword>
<evidence type="ECO:0000259" key="1">
    <source>
        <dbReference type="SMART" id="SM00256"/>
    </source>
</evidence>
<evidence type="ECO:0000313" key="2">
    <source>
        <dbReference type="EMBL" id="PMD33245.1"/>
    </source>
</evidence>
<evidence type="ECO:0000313" key="3">
    <source>
        <dbReference type="Proteomes" id="UP000235786"/>
    </source>
</evidence>
<gene>
    <name evidence="2" type="ORF">L207DRAFT_518072</name>
</gene>
<dbReference type="SMART" id="SM00256">
    <property type="entry name" value="FBOX"/>
    <property type="match status" value="1"/>
</dbReference>
<sequence length="443" mass="49710">MTSQSMFLPDEILLMIFTHVPLEDIKCLRLVCHCFRSCSSQFLLWILDISSASRSLRFYRRISSDDLFRRGISKIVYNTRLNHTITAEGDNVLPDVQLAPDAFDQCYSVYDLLCYGVPRLPNLREIVITDRTHKVSPDISTTDLFANTLEVNQARAKDDQLSLFILLRALSAVHSRPQNFRISLQNCIPGTRSIQPTKTRDENDNYGTGYGLYQSPTLFDRCLTTSLEIFQDLRHLSITTHSPYPQPTTDICPSTFKNNLCAFISTSGSNLQVLEVAVHEPVPALARIGSLLLSAGIFGLAPRLFPSLRQMALKGLSMDGSALIAFLSRQSSLEELRLVDTRLIHSSSDWAAIVDDLCLLLGVQFEAGKIIVGRRSGERASLRGKRIAGEMPMERIRLELECVCEPSDGGIERRLSIGSEHLRGYFLGKEDNPLRSCYENFVV</sequence>
<accession>A0A2J6R421</accession>